<protein>
    <submittedName>
        <fullName evidence="2">Uncharacterized protein</fullName>
    </submittedName>
</protein>
<gene>
    <name evidence="2" type="ORF">B4135_3307</name>
</gene>
<evidence type="ECO:0000313" key="3">
    <source>
        <dbReference type="Proteomes" id="UP000075683"/>
    </source>
</evidence>
<sequence length="85" mass="9197">MTEEERETDQTGGAPPSAVMGLFRGLPPDAGSGPHGKRGFQPLSGRLRVPSLICPAFKLSPRIRGAFVPRFFSAVHKIRLSSPRI</sequence>
<organism evidence="2 3">
    <name type="scientific">Caldibacillus debilis</name>
    <dbReference type="NCBI Taxonomy" id="301148"/>
    <lineage>
        <taxon>Bacteria</taxon>
        <taxon>Bacillati</taxon>
        <taxon>Bacillota</taxon>
        <taxon>Bacilli</taxon>
        <taxon>Bacillales</taxon>
        <taxon>Bacillaceae</taxon>
        <taxon>Caldibacillus</taxon>
    </lineage>
</organism>
<dbReference type="AlphaFoldDB" id="A0A150LHH8"/>
<feature type="region of interest" description="Disordered" evidence="1">
    <location>
        <begin position="1"/>
        <end position="42"/>
    </location>
</feature>
<reference evidence="2 3" key="1">
    <citation type="submission" date="2016-01" db="EMBL/GenBank/DDBJ databases">
        <title>Draft Genome Sequences of Seven Thermophilic Sporeformers Isolated from Foods.</title>
        <authorList>
            <person name="Berendsen E.M."/>
            <person name="Wells-Bennik M.H."/>
            <person name="Krawcyk A.O."/>
            <person name="De Jong A."/>
            <person name="Holsappel S."/>
            <person name="Eijlander R.T."/>
            <person name="Kuipers O.P."/>
        </authorList>
    </citation>
    <scope>NUCLEOTIDE SEQUENCE [LARGE SCALE GENOMIC DNA]</scope>
    <source>
        <strain evidence="2 3">B4135</strain>
    </source>
</reference>
<accession>A0A150LHH8</accession>
<dbReference type="STRING" id="301148.B4135_3307"/>
<dbReference type="Proteomes" id="UP000075683">
    <property type="component" value="Unassembled WGS sequence"/>
</dbReference>
<evidence type="ECO:0000256" key="1">
    <source>
        <dbReference type="SAM" id="MobiDB-lite"/>
    </source>
</evidence>
<dbReference type="EMBL" id="LQYT01000113">
    <property type="protein sequence ID" value="KYD11192.1"/>
    <property type="molecule type" value="Genomic_DNA"/>
</dbReference>
<name>A0A150LHH8_9BACI</name>
<evidence type="ECO:0000313" key="2">
    <source>
        <dbReference type="EMBL" id="KYD11192.1"/>
    </source>
</evidence>
<proteinExistence type="predicted"/>
<comment type="caution">
    <text evidence="2">The sequence shown here is derived from an EMBL/GenBank/DDBJ whole genome shotgun (WGS) entry which is preliminary data.</text>
</comment>